<name>A0A7H0HVR9_9ACTN</name>
<dbReference type="InterPro" id="IPR036291">
    <property type="entry name" value="NAD(P)-bd_dom_sf"/>
</dbReference>
<organism evidence="3 4">
    <name type="scientific">Streptomyces genisteinicus</name>
    <dbReference type="NCBI Taxonomy" id="2768068"/>
    <lineage>
        <taxon>Bacteria</taxon>
        <taxon>Bacillati</taxon>
        <taxon>Actinomycetota</taxon>
        <taxon>Actinomycetes</taxon>
        <taxon>Kitasatosporales</taxon>
        <taxon>Streptomycetaceae</taxon>
        <taxon>Streptomyces</taxon>
    </lineage>
</organism>
<dbReference type="GO" id="GO:0047936">
    <property type="term" value="F:glucose 1-dehydrogenase [NAD(P)+] activity"/>
    <property type="evidence" value="ECO:0007669"/>
    <property type="project" value="UniProtKB-EC"/>
</dbReference>
<comment type="similarity">
    <text evidence="1">Belongs to the short-chain dehydrogenases/reductases (SDR) family.</text>
</comment>
<accession>A0A7H0HVR9</accession>
<gene>
    <name evidence="3" type="ORF">IAG43_18090</name>
</gene>
<protein>
    <submittedName>
        <fullName evidence="3">Glucose 1-dehydrogenase</fullName>
        <ecNumber evidence="3">1.1.1.47</ecNumber>
    </submittedName>
</protein>
<dbReference type="FunFam" id="3.40.50.720:FF:000084">
    <property type="entry name" value="Short-chain dehydrogenase reductase"/>
    <property type="match status" value="1"/>
</dbReference>
<dbReference type="PRINTS" id="PR00080">
    <property type="entry name" value="SDRFAMILY"/>
</dbReference>
<dbReference type="AlphaFoldDB" id="A0A7H0HVR9"/>
<evidence type="ECO:0000313" key="4">
    <source>
        <dbReference type="Proteomes" id="UP000516230"/>
    </source>
</evidence>
<dbReference type="PANTHER" id="PTHR24321:SF8">
    <property type="entry name" value="ESTRADIOL 17-BETA-DEHYDROGENASE 8-RELATED"/>
    <property type="match status" value="1"/>
</dbReference>
<dbReference type="Gene3D" id="3.40.50.720">
    <property type="entry name" value="NAD(P)-binding Rossmann-like Domain"/>
    <property type="match status" value="1"/>
</dbReference>
<dbReference type="KEGG" id="sgj:IAG43_18090"/>
<dbReference type="NCBIfam" id="NF005559">
    <property type="entry name" value="PRK07231.1"/>
    <property type="match status" value="1"/>
</dbReference>
<reference evidence="3 4" key="1">
    <citation type="submission" date="2020-08" db="EMBL/GenBank/DDBJ databases">
        <title>A novel species.</title>
        <authorList>
            <person name="Gao J."/>
        </authorList>
    </citation>
    <scope>NUCLEOTIDE SEQUENCE [LARGE SCALE GENOMIC DNA]</scope>
    <source>
        <strain evidence="3 4">CRPJ-33</strain>
    </source>
</reference>
<dbReference type="Proteomes" id="UP000516230">
    <property type="component" value="Chromosome"/>
</dbReference>
<keyword evidence="2 3" id="KW-0560">Oxidoreductase</keyword>
<dbReference type="InterPro" id="IPR020904">
    <property type="entry name" value="Sc_DH/Rdtase_CS"/>
</dbReference>
<dbReference type="EMBL" id="CP060825">
    <property type="protein sequence ID" value="QNP64635.1"/>
    <property type="molecule type" value="Genomic_DNA"/>
</dbReference>
<dbReference type="PROSITE" id="PS00061">
    <property type="entry name" value="ADH_SHORT"/>
    <property type="match status" value="1"/>
</dbReference>
<proteinExistence type="inferred from homology"/>
<keyword evidence="4" id="KW-1185">Reference proteome</keyword>
<dbReference type="Pfam" id="PF13561">
    <property type="entry name" value="adh_short_C2"/>
    <property type="match status" value="1"/>
</dbReference>
<sequence length="263" mass="27428">MGRFDNQTVLVTGGTGGQGASHVRAYHAEGARVVIADIAEDRGSALAAELGDRALYVRLDVTDEQSWQQALARAEEHFGPLSVLVNNAGVQNPPAPVEATEQRVWNRILGINLTGTFLGIKTAAPSLRRAGGGVIVNIASTSGIGGTAHYAPYVTSKWGVRGLTKTAALELGRDGIRVNAIHPGVVATPFITEPAAGSEAPISDFYSPEPFAIPRLGEPADITRALLYLSSSEASFVTGAEFVVDGGLLLGPALQHDTHETAA</sequence>
<evidence type="ECO:0000256" key="2">
    <source>
        <dbReference type="ARBA" id="ARBA00023002"/>
    </source>
</evidence>
<dbReference type="InterPro" id="IPR002347">
    <property type="entry name" value="SDR_fam"/>
</dbReference>
<dbReference type="PANTHER" id="PTHR24321">
    <property type="entry name" value="DEHYDROGENASES, SHORT CHAIN"/>
    <property type="match status" value="1"/>
</dbReference>
<dbReference type="EC" id="1.1.1.47" evidence="3"/>
<evidence type="ECO:0000256" key="1">
    <source>
        <dbReference type="ARBA" id="ARBA00006484"/>
    </source>
</evidence>
<evidence type="ECO:0000313" key="3">
    <source>
        <dbReference type="EMBL" id="QNP64635.1"/>
    </source>
</evidence>
<dbReference type="SUPFAM" id="SSF51735">
    <property type="entry name" value="NAD(P)-binding Rossmann-fold domains"/>
    <property type="match status" value="1"/>
</dbReference>
<dbReference type="RefSeq" id="WP_187741765.1">
    <property type="nucleotide sequence ID" value="NZ_CP060825.1"/>
</dbReference>
<dbReference type="PRINTS" id="PR00081">
    <property type="entry name" value="GDHRDH"/>
</dbReference>